<protein>
    <submittedName>
        <fullName evidence="1">Uncharacterized protein</fullName>
    </submittedName>
</protein>
<organism evidence="1 2">
    <name type="scientific">Dendrothele bispora (strain CBS 962.96)</name>
    <dbReference type="NCBI Taxonomy" id="1314807"/>
    <lineage>
        <taxon>Eukaryota</taxon>
        <taxon>Fungi</taxon>
        <taxon>Dikarya</taxon>
        <taxon>Basidiomycota</taxon>
        <taxon>Agaricomycotina</taxon>
        <taxon>Agaricomycetes</taxon>
        <taxon>Agaricomycetidae</taxon>
        <taxon>Agaricales</taxon>
        <taxon>Agaricales incertae sedis</taxon>
        <taxon>Dendrothele</taxon>
    </lineage>
</organism>
<keyword evidence="2" id="KW-1185">Reference proteome</keyword>
<evidence type="ECO:0000313" key="2">
    <source>
        <dbReference type="Proteomes" id="UP000297245"/>
    </source>
</evidence>
<name>A0A4S8MV33_DENBC</name>
<reference evidence="1 2" key="1">
    <citation type="journal article" date="2019" name="Nat. Ecol. Evol.">
        <title>Megaphylogeny resolves global patterns of mushroom evolution.</title>
        <authorList>
            <person name="Varga T."/>
            <person name="Krizsan K."/>
            <person name="Foldi C."/>
            <person name="Dima B."/>
            <person name="Sanchez-Garcia M."/>
            <person name="Sanchez-Ramirez S."/>
            <person name="Szollosi G.J."/>
            <person name="Szarkandi J.G."/>
            <person name="Papp V."/>
            <person name="Albert L."/>
            <person name="Andreopoulos W."/>
            <person name="Angelini C."/>
            <person name="Antonin V."/>
            <person name="Barry K.W."/>
            <person name="Bougher N.L."/>
            <person name="Buchanan P."/>
            <person name="Buyck B."/>
            <person name="Bense V."/>
            <person name="Catcheside P."/>
            <person name="Chovatia M."/>
            <person name="Cooper J."/>
            <person name="Damon W."/>
            <person name="Desjardin D."/>
            <person name="Finy P."/>
            <person name="Geml J."/>
            <person name="Haridas S."/>
            <person name="Hughes K."/>
            <person name="Justo A."/>
            <person name="Karasinski D."/>
            <person name="Kautmanova I."/>
            <person name="Kiss B."/>
            <person name="Kocsube S."/>
            <person name="Kotiranta H."/>
            <person name="LaButti K.M."/>
            <person name="Lechner B.E."/>
            <person name="Liimatainen K."/>
            <person name="Lipzen A."/>
            <person name="Lukacs Z."/>
            <person name="Mihaltcheva S."/>
            <person name="Morgado L.N."/>
            <person name="Niskanen T."/>
            <person name="Noordeloos M.E."/>
            <person name="Ohm R.A."/>
            <person name="Ortiz-Santana B."/>
            <person name="Ovrebo C."/>
            <person name="Racz N."/>
            <person name="Riley R."/>
            <person name="Savchenko A."/>
            <person name="Shiryaev A."/>
            <person name="Soop K."/>
            <person name="Spirin V."/>
            <person name="Szebenyi C."/>
            <person name="Tomsovsky M."/>
            <person name="Tulloss R.E."/>
            <person name="Uehling J."/>
            <person name="Grigoriev I.V."/>
            <person name="Vagvolgyi C."/>
            <person name="Papp T."/>
            <person name="Martin F.M."/>
            <person name="Miettinen O."/>
            <person name="Hibbett D.S."/>
            <person name="Nagy L.G."/>
        </authorList>
    </citation>
    <scope>NUCLEOTIDE SEQUENCE [LARGE SCALE GENOMIC DNA]</scope>
    <source>
        <strain evidence="1 2">CBS 962.96</strain>
    </source>
</reference>
<dbReference type="AlphaFoldDB" id="A0A4S8MV33"/>
<gene>
    <name evidence="1" type="ORF">K435DRAFT_417285</name>
</gene>
<sequence length="74" mass="8226">MCVACVSLQSLAGHGQCSCRHDIMLVSSNQIFNLQRDEKSCEVGIVMVTIFRRQCRHNDVILVSSKQNLQSTTG</sequence>
<accession>A0A4S8MV33</accession>
<evidence type="ECO:0000313" key="1">
    <source>
        <dbReference type="EMBL" id="THV06932.1"/>
    </source>
</evidence>
<proteinExistence type="predicted"/>
<dbReference type="Proteomes" id="UP000297245">
    <property type="component" value="Unassembled WGS sequence"/>
</dbReference>
<dbReference type="EMBL" id="ML179040">
    <property type="protein sequence ID" value="THV06932.1"/>
    <property type="molecule type" value="Genomic_DNA"/>
</dbReference>